<organism evidence="2 3">
    <name type="scientific">Paenibacillus hexagrammi</name>
    <dbReference type="NCBI Taxonomy" id="2908839"/>
    <lineage>
        <taxon>Bacteria</taxon>
        <taxon>Bacillati</taxon>
        <taxon>Bacillota</taxon>
        <taxon>Bacilli</taxon>
        <taxon>Bacillales</taxon>
        <taxon>Paenibacillaceae</taxon>
        <taxon>Paenibacillus</taxon>
    </lineage>
</organism>
<name>A0ABY3SGK7_9BACL</name>
<feature type="signal peptide" evidence="1">
    <location>
        <begin position="1"/>
        <end position="25"/>
    </location>
</feature>
<evidence type="ECO:0000313" key="2">
    <source>
        <dbReference type="EMBL" id="UJF32230.1"/>
    </source>
</evidence>
<evidence type="ECO:0000313" key="3">
    <source>
        <dbReference type="Proteomes" id="UP001649230"/>
    </source>
</evidence>
<proteinExistence type="predicted"/>
<accession>A0ABY3SGK7</accession>
<keyword evidence="1" id="KW-0732">Signal</keyword>
<protein>
    <submittedName>
        <fullName evidence="2">Uncharacterized protein</fullName>
    </submittedName>
</protein>
<feature type="chain" id="PRO_5046682041" evidence="1">
    <location>
        <begin position="26"/>
        <end position="243"/>
    </location>
</feature>
<dbReference type="EMBL" id="CP090978">
    <property type="protein sequence ID" value="UJF32230.1"/>
    <property type="molecule type" value="Genomic_DNA"/>
</dbReference>
<sequence length="243" mass="26719">MKLKKISIFLSAIISLSLIATVASAAPAASADTKTTDKDKLQKVMAHVKQMRDSGSSIEDITKYKKTQGIETKSYNTIYVDENGNEISSTKGFSTQSLEAQYRAITNYIDYDGSTGEYIINSEVKATTGLCGCDPIIWLADADKRDDGTVLFNLKDNWFRDALQGYTAYSWVVVRPLTSSSTSTTSSVKYTHTYETTQTTTSYTGSADWTWYSSGTIGVSYTVNTSNIEAKWDKSATANVYVN</sequence>
<evidence type="ECO:0000256" key="1">
    <source>
        <dbReference type="SAM" id="SignalP"/>
    </source>
</evidence>
<dbReference type="Proteomes" id="UP001649230">
    <property type="component" value="Chromosome"/>
</dbReference>
<dbReference type="RefSeq" id="WP_235118574.1">
    <property type="nucleotide sequence ID" value="NZ_CP090978.1"/>
</dbReference>
<gene>
    <name evidence="2" type="ORF">L0M14_21270</name>
</gene>
<keyword evidence="3" id="KW-1185">Reference proteome</keyword>
<reference evidence="2 3" key="1">
    <citation type="journal article" date="2024" name="Int. J. Syst. Evol. Microbiol.">
        <title>Paenibacillus hexagrammi sp. nov., a novel bacterium isolated from the gut content of Hexagrammos agrammus.</title>
        <authorList>
            <person name="Jung H.K."/>
            <person name="Kim D.G."/>
            <person name="Zin H."/>
            <person name="Park J."/>
            <person name="Jung H."/>
            <person name="Kim Y.O."/>
            <person name="Kong H.J."/>
            <person name="Kim J.W."/>
            <person name="Kim Y.S."/>
        </authorList>
    </citation>
    <scope>NUCLEOTIDE SEQUENCE [LARGE SCALE GENOMIC DNA]</scope>
    <source>
        <strain evidence="2 3">YPD9-1</strain>
    </source>
</reference>